<accession>A0AA49JIB4</accession>
<name>A0AA49JIB4_9BACT</name>
<evidence type="ECO:0000313" key="1">
    <source>
        <dbReference type="EMBL" id="WKN34182.1"/>
    </source>
</evidence>
<sequence>MITLLLVFSILLLFPISVYLFSKAEQESQNIIDRANHPSLTEEPVFISTIQQGKVQETWCYVNDFRSRLKHANVTIKNSPDTLERFFNH</sequence>
<reference evidence="1" key="1">
    <citation type="journal article" date="2023" name="Comput. Struct. Biotechnol. J.">
        <title>Discovery of a novel marine Bacteroidetes with a rich repertoire of carbohydrate-active enzymes.</title>
        <authorList>
            <person name="Chen B."/>
            <person name="Liu G."/>
            <person name="Chen Q."/>
            <person name="Wang H."/>
            <person name="Liu L."/>
            <person name="Tang K."/>
        </authorList>
    </citation>
    <scope>NUCLEOTIDE SEQUENCE</scope>
    <source>
        <strain evidence="1">TK19036</strain>
    </source>
</reference>
<gene>
    <name evidence="1" type="ORF">K4G66_17530</name>
</gene>
<dbReference type="EMBL" id="CP120682">
    <property type="protein sequence ID" value="WKN34182.1"/>
    <property type="molecule type" value="Genomic_DNA"/>
</dbReference>
<organism evidence="1">
    <name type="scientific">Roseihalotalea indica</name>
    <dbReference type="NCBI Taxonomy" id="2867963"/>
    <lineage>
        <taxon>Bacteria</taxon>
        <taxon>Pseudomonadati</taxon>
        <taxon>Bacteroidota</taxon>
        <taxon>Cytophagia</taxon>
        <taxon>Cytophagales</taxon>
        <taxon>Catalimonadaceae</taxon>
        <taxon>Roseihalotalea</taxon>
    </lineage>
</organism>
<dbReference type="AlphaFoldDB" id="A0AA49JIB4"/>
<reference evidence="1" key="2">
    <citation type="journal article" date="2024" name="Antonie Van Leeuwenhoek">
        <title>Roseihalotalea indica gen. nov., sp. nov., a halophilic Bacteroidetes from mesopelagic Southwest Indian Ocean with higher carbohydrate metabolic potential.</title>
        <authorList>
            <person name="Chen B."/>
            <person name="Zhang M."/>
            <person name="Lin D."/>
            <person name="Ye J."/>
            <person name="Tang K."/>
        </authorList>
    </citation>
    <scope>NUCLEOTIDE SEQUENCE</scope>
    <source>
        <strain evidence="1">TK19036</strain>
    </source>
</reference>
<proteinExistence type="predicted"/>
<protein>
    <submittedName>
        <fullName evidence="1">Uncharacterized protein</fullName>
    </submittedName>
</protein>